<evidence type="ECO:0000256" key="2">
    <source>
        <dbReference type="ARBA" id="ARBA00022670"/>
    </source>
</evidence>
<dbReference type="Gene3D" id="2.60.120.380">
    <property type="match status" value="1"/>
</dbReference>
<keyword evidence="3" id="KW-0378">Hydrolase</keyword>
<keyword evidence="4" id="KW-0720">Serine protease</keyword>
<dbReference type="InterPro" id="IPR036852">
    <property type="entry name" value="Peptidase_S8/S53_dom_sf"/>
</dbReference>
<dbReference type="Gene3D" id="3.40.50.200">
    <property type="entry name" value="Peptidase S8/S53 domain"/>
    <property type="match status" value="1"/>
</dbReference>
<protein>
    <submittedName>
        <fullName evidence="9">S8 family serine peptidase</fullName>
    </submittedName>
</protein>
<dbReference type="InterPro" id="IPR050131">
    <property type="entry name" value="Peptidase_S8_subtilisin-like"/>
</dbReference>
<evidence type="ECO:0000256" key="3">
    <source>
        <dbReference type="ARBA" id="ARBA00022801"/>
    </source>
</evidence>
<dbReference type="EMBL" id="JAIHOM010000180">
    <property type="protein sequence ID" value="MCW6038800.1"/>
    <property type="molecule type" value="Genomic_DNA"/>
</dbReference>
<dbReference type="PANTHER" id="PTHR43806:SF11">
    <property type="entry name" value="CEREVISIN-RELATED"/>
    <property type="match status" value="1"/>
</dbReference>
<dbReference type="PROSITE" id="PS51782">
    <property type="entry name" value="LYSM"/>
    <property type="match status" value="1"/>
</dbReference>
<comment type="caution">
    <text evidence="5">Lacks conserved residue(s) required for the propagation of feature annotation.</text>
</comment>
<keyword evidence="6" id="KW-0175">Coiled coil</keyword>
<organism evidence="9 10">
    <name type="scientific">Spirulina subsalsa FACHB-351</name>
    <dbReference type="NCBI Taxonomy" id="234711"/>
    <lineage>
        <taxon>Bacteria</taxon>
        <taxon>Bacillati</taxon>
        <taxon>Cyanobacteriota</taxon>
        <taxon>Cyanophyceae</taxon>
        <taxon>Spirulinales</taxon>
        <taxon>Spirulinaceae</taxon>
        <taxon>Spirulina</taxon>
    </lineage>
</organism>
<dbReference type="Gene3D" id="1.20.120.20">
    <property type="entry name" value="Apolipoprotein"/>
    <property type="match status" value="1"/>
</dbReference>
<dbReference type="Proteomes" id="UP001526426">
    <property type="component" value="Unassembled WGS sequence"/>
</dbReference>
<dbReference type="InterPro" id="IPR036779">
    <property type="entry name" value="LysM_dom_sf"/>
</dbReference>
<dbReference type="InterPro" id="IPR018392">
    <property type="entry name" value="LysM"/>
</dbReference>
<evidence type="ECO:0000256" key="4">
    <source>
        <dbReference type="ARBA" id="ARBA00022825"/>
    </source>
</evidence>
<dbReference type="Pfam" id="PF00082">
    <property type="entry name" value="Peptidase_S8"/>
    <property type="match status" value="1"/>
</dbReference>
<dbReference type="CDD" id="cd00118">
    <property type="entry name" value="LysM"/>
    <property type="match status" value="1"/>
</dbReference>
<feature type="compositionally biased region" description="Basic and acidic residues" evidence="7">
    <location>
        <begin position="963"/>
        <end position="990"/>
    </location>
</feature>
<feature type="region of interest" description="Disordered" evidence="7">
    <location>
        <begin position="955"/>
        <end position="990"/>
    </location>
</feature>
<comment type="caution">
    <text evidence="9">The sequence shown here is derived from an EMBL/GenBank/DDBJ whole genome shotgun (WGS) entry which is preliminary data.</text>
</comment>
<dbReference type="Gene3D" id="3.10.350.10">
    <property type="entry name" value="LysM domain"/>
    <property type="match status" value="1"/>
</dbReference>
<dbReference type="Pfam" id="PF13448">
    <property type="entry name" value="DUF4114"/>
    <property type="match status" value="1"/>
</dbReference>
<sequence length="2103" mass="228341">FGHIVIQDRLEGARFEGLGNLGENNNWNSGEYQGIKSFSMRPGDEFAFMLTPNGRIQEVLNNPNITGAKAPIFSLGTANPHDMFHFGQIADVTGDGSTFVMEDVQFGHAWYDGDYNDLIFQVRGATGEAPLMEDLIDPAVDWRDSDLGQALVSYATRYVEEVGVEDIGFSFSREYQPLVGIIDTGFSGDNPDLDYSNIMLGRDWIDGDDNPLLTAGEGNEHGTHVLGIIAAQRDNDIGIDGINPDAPIWLGRAVGSGQWANSLVEFVDAAVESGQPNAVVNLSLDLTQIDANGEVFTRYEFTPMERAAIEYARQNNVLLVVAAGNDGGVMSALGQASQEFDNIITVGAAESITPELEPFKGYQPTHDSVSGKALDLVADVASSLEGVPNLTVATAKVTGAVSQVWAANPDLNYTQVIDILKRTATDLGQPNWDIETGAGLLNIMAAIHLAKATKPEPYTVKPGQRTITDNFISSNPGNKPLPGDPTHPAATVPGIPETTVDTGGNSIKEATPLLMSPTVDIIDQVSSIDPVDVFRMESRYLQGADFSVLDGELSIKYLTPDGQLLGTQVLGKGSHKLELPANASGEVLMKVEQRNQAPATYMLYGFESTEPQPFNIDLELDGTLTASQKQILTAAAKNVAALIGQGLPTAIVDGKIIDDINIKISTAHLDGAGGTQARTKIDFMRYGSLLPAQSLVQFDAADIAELERSGHLFDVAQHEFLHALGFGNLWEAKGLIDYAGTPLAQYNGKNAVNEFQNMGGLTDAIALEAEGNGSASLHWHEDLFQDEIMTADLNGFAGGSAPISAVTIASLADLGYVVNLDRATPDYQLFGGQSFDGADLTPEQIEAFRALAEMSFDAAEDLGEDYEYIAPIMPTVDPDTVAPEIWAHAERFWKNKEYYDWVRYEIKPGDTISHIAQRTMGNGVDSHYWAFIGNKNGLADVNRIAAGDSIWIPKHHPNYAQKQEQKRKEREAELKKKQEEEAKKKKEQEEKLKQEAEQKKLKELEEKLKQEAAAKQKQLEEQARKLAEQREKQRQKEELEKEQARLREIERQKGIGGQDWYLATHLPEFGPVDPFESRISGETVGNLVPDDYYRFTLSRGGRITAELRQLLADADLILYDARNRPIAYSMREGVTDEHIIADLIPGTYMLRVNSPKGVTTDYELVVKFKHLLSRTEQGPPDGWQVGGGSGGAKGPLFSDPRIMRIYDTALNNFAGPERAKANAKIADLQREKRSYEQEMKALLDKMNSEQRAKVNKALDDARNSARSWVDGVANPIKNSVSSLGNGIKNKADSVANSLISAINKIPDLGWNWAKNLKEDARKLVRRGRDAVKNAVNSAQTWLNGQLTNIQNNVKSAISTFFDTVKNAYRTGAEINQAIANAANSFRSAVDRAVRGANDLVSKFKGRVLSAVESTKNLGINIDILGKKLGFNVYNQVVKPAVDAISSGVSSTINGIGNGLKGITDWLEPRTQKAVAAFVDALFGDKTGHLWNKIHGVDAKIAATRTGLEKAIANKANELKNQMLSFLSSLGSEGKKILDAILDFGNSSPSQFSAIALELLLGMAPIGSLVNTKDTILGLLKMANGDSGINTSVSLLGALAGSLPRNSSLVQSIAKESLNGGLPTLLAKLDPDSVTTVSKELAQADWNKVAHEAIGVIGKKWDDFARVIQNAPNWAIDGLKKAFPWVNALLNLAGQGVDKVKSIGSWIGSKFNDAVDWLTKKLNDWIAEQEAQRKAKEEEAQRKAKEDAQRKAEEEAKRKAEEEARLGFQNSVTLPFMLNNIGLWGSGKKGLSGGNDWGFDNIGTTQPFGIGEFWINMKGGVGAYGSTGTADIKLPGAFDFTFNSASNEFGILSTGIGKGETLLSSYFGAGIGLDFELGAGIGLNQDIPLIGGTNLNWKTGLELDAADVLLGYFAPGLAQFIDLDTGINITDSQFKDNKLEGEDNLGLKMSLTEPLLGLGGKEAGGIKLNEFLSLDLGVYLNQKTSFELSGFRFDHDNDGVHDFEVKLGSSLDLQTLPSGLGNLKVQPIGNLKTDLSFQVVPEFSASLGNVIDSLVPGDKDQQWIKEMIKINPGGINFEGKFTTLPVFNFEFDPFQKSNTWLSFL</sequence>
<dbReference type="InterPro" id="IPR025193">
    <property type="entry name" value="DUF4114"/>
</dbReference>
<proteinExistence type="inferred from homology"/>
<feature type="coiled-coil region" evidence="6">
    <location>
        <begin position="1218"/>
        <end position="1252"/>
    </location>
</feature>
<dbReference type="PANTHER" id="PTHR43806">
    <property type="entry name" value="PEPTIDASE S8"/>
    <property type="match status" value="1"/>
</dbReference>
<feature type="domain" description="LysM" evidence="8">
    <location>
        <begin position="902"/>
        <end position="952"/>
    </location>
</feature>
<reference evidence="9 10" key="1">
    <citation type="submission" date="2021-08" db="EMBL/GenBank/DDBJ databases">
        <title>Draft genome sequence of Spirulina subsalsa with high tolerance to salinity and hype-accumulation of phycocyanin.</title>
        <authorList>
            <person name="Pei H."/>
            <person name="Jiang L."/>
        </authorList>
    </citation>
    <scope>NUCLEOTIDE SEQUENCE [LARGE SCALE GENOMIC DNA]</scope>
    <source>
        <strain evidence="9 10">FACHB-351</strain>
    </source>
</reference>
<evidence type="ECO:0000256" key="5">
    <source>
        <dbReference type="PROSITE-ProRule" id="PRU01240"/>
    </source>
</evidence>
<evidence type="ECO:0000256" key="1">
    <source>
        <dbReference type="ARBA" id="ARBA00011073"/>
    </source>
</evidence>
<gene>
    <name evidence="9" type="ORF">K4A83_21375</name>
</gene>
<name>A0ABT3LCT0_9CYAN</name>
<accession>A0ABT3LCT0</accession>
<comment type="similarity">
    <text evidence="1 5">Belongs to the peptidase S8 family.</text>
</comment>
<evidence type="ECO:0000256" key="6">
    <source>
        <dbReference type="SAM" id="Coils"/>
    </source>
</evidence>
<dbReference type="InterPro" id="IPR000209">
    <property type="entry name" value="Peptidase_S8/S53_dom"/>
</dbReference>
<feature type="non-terminal residue" evidence="9">
    <location>
        <position position="1"/>
    </location>
</feature>
<dbReference type="SUPFAM" id="SSF55486">
    <property type="entry name" value="Metalloproteases ('zincins'), catalytic domain"/>
    <property type="match status" value="1"/>
</dbReference>
<feature type="region of interest" description="Disordered" evidence="7">
    <location>
        <begin position="1732"/>
        <end position="1761"/>
    </location>
</feature>
<dbReference type="Gene3D" id="3.90.132.10">
    <property type="entry name" value="Leishmanolysin , domain 2"/>
    <property type="match status" value="1"/>
</dbReference>
<dbReference type="SUPFAM" id="SSF58113">
    <property type="entry name" value="Apolipoprotein A-I"/>
    <property type="match status" value="1"/>
</dbReference>
<dbReference type="SUPFAM" id="SSF52743">
    <property type="entry name" value="Subtilisin-like"/>
    <property type="match status" value="1"/>
</dbReference>
<dbReference type="PROSITE" id="PS51892">
    <property type="entry name" value="SUBTILASE"/>
    <property type="match status" value="1"/>
</dbReference>
<evidence type="ECO:0000256" key="7">
    <source>
        <dbReference type="SAM" id="MobiDB-lite"/>
    </source>
</evidence>
<evidence type="ECO:0000313" key="9">
    <source>
        <dbReference type="EMBL" id="MCW6038800.1"/>
    </source>
</evidence>
<keyword evidence="2" id="KW-0645">Protease</keyword>
<keyword evidence="10" id="KW-1185">Reference proteome</keyword>
<evidence type="ECO:0000259" key="8">
    <source>
        <dbReference type="PROSITE" id="PS51782"/>
    </source>
</evidence>
<evidence type="ECO:0000313" key="10">
    <source>
        <dbReference type="Proteomes" id="UP001526426"/>
    </source>
</evidence>